<dbReference type="SMART" id="SM00327">
    <property type="entry name" value="VWA"/>
    <property type="match status" value="2"/>
</dbReference>
<proteinExistence type="predicted"/>
<dbReference type="Proteomes" id="UP000053766">
    <property type="component" value="Unassembled WGS sequence"/>
</dbReference>
<protein>
    <submittedName>
        <fullName evidence="3">von Willebrand factor type A domain protein</fullName>
    </submittedName>
</protein>
<reference evidence="4" key="2">
    <citation type="journal article" date="2016" name="Sci. Rep.">
        <title>Dictyocaulus viviparus genome, variome and transcriptome elucidate lungworm biology and support future intervention.</title>
        <authorList>
            <person name="McNulty S.N."/>
            <person name="Strube C."/>
            <person name="Rosa B.A."/>
            <person name="Martin J.C."/>
            <person name="Tyagi R."/>
            <person name="Choi Y.J."/>
            <person name="Wang Q."/>
            <person name="Hallsworth Pepin K."/>
            <person name="Zhang X."/>
            <person name="Ozersky P."/>
            <person name="Wilson R.K."/>
            <person name="Sternberg P.W."/>
            <person name="Gasser R.B."/>
            <person name="Mitreva M."/>
        </authorList>
    </citation>
    <scope>NUCLEOTIDE SEQUENCE [LARGE SCALE GENOMIC DNA]</scope>
    <source>
        <strain evidence="4">HannoverDv2000</strain>
    </source>
</reference>
<dbReference type="PANTHER" id="PTHR24020">
    <property type="entry name" value="COLLAGEN ALPHA"/>
    <property type="match status" value="1"/>
</dbReference>
<dbReference type="OrthoDB" id="6132182at2759"/>
<evidence type="ECO:0000313" key="3">
    <source>
        <dbReference type="EMBL" id="KJH44991.1"/>
    </source>
</evidence>
<dbReference type="InterPro" id="IPR002035">
    <property type="entry name" value="VWF_A"/>
</dbReference>
<dbReference type="CDD" id="cd01450">
    <property type="entry name" value="vWFA_subfamily_ECM"/>
    <property type="match status" value="1"/>
</dbReference>
<dbReference type="PROSITE" id="PS50234">
    <property type="entry name" value="VWFA"/>
    <property type="match status" value="2"/>
</dbReference>
<feature type="chain" id="PRO_5002336002" evidence="1">
    <location>
        <begin position="21"/>
        <end position="480"/>
    </location>
</feature>
<accession>A0A0D8XRG6</accession>
<evidence type="ECO:0000259" key="2">
    <source>
        <dbReference type="PROSITE" id="PS50234"/>
    </source>
</evidence>
<dbReference type="STRING" id="29172.A0A0D8XRG6"/>
<dbReference type="PANTHER" id="PTHR24020:SF84">
    <property type="entry name" value="VWFA DOMAIN-CONTAINING PROTEIN"/>
    <property type="match status" value="1"/>
</dbReference>
<gene>
    <name evidence="3" type="ORF">DICVIV_08975</name>
</gene>
<feature type="domain" description="VWFA" evidence="2">
    <location>
        <begin position="307"/>
        <end position="475"/>
    </location>
</feature>
<evidence type="ECO:0000256" key="1">
    <source>
        <dbReference type="SAM" id="SignalP"/>
    </source>
</evidence>
<dbReference type="InterPro" id="IPR036465">
    <property type="entry name" value="vWFA_dom_sf"/>
</dbReference>
<evidence type="ECO:0000313" key="4">
    <source>
        <dbReference type="Proteomes" id="UP000053766"/>
    </source>
</evidence>
<dbReference type="InterPro" id="IPR050525">
    <property type="entry name" value="ECM_Assembly_Org"/>
</dbReference>
<dbReference type="Pfam" id="PF00092">
    <property type="entry name" value="VWA"/>
    <property type="match status" value="2"/>
</dbReference>
<sequence>MKSNLIVIDLLILFIRNAAPKKENVCPPLLDLAFIFDTSGSIEEIYNEHIQWTVKLIDALPVHKNAVRLLCIQYADYPLTEFSLNTYTNKDEMIKHLREMPFQSGVTRTGYALKKANDEMFDNDRGARRNASKIITLFTDGLSIDDPIKPSEYLRLKKGVKIYVVSVNAEGFVPEMQRIAGNEANVYGPNDSAKLKKRLLNDIEESRTCNDDIRSQSLLPTSAPVPSTNDDKVMHVQRLSSPRDTHHFKYMTTLEAKNQTKPLTSTMASSTFVGPSAYSTLKKRTPPLSFTSKMFQSNAILPKCPLDILFIVDSSGSVGEIYEKQKEFLSDILICIKPQKQAHRVALIQFAGAKLQKTEWTFDSYQENSQLIEAFHGVRHLTGTTFIGAALELAVQLLEKRRQEVQTLVVLISDGLHDAIHPAEVIKSMKNVEFYVVSLSRHSNVNYLRQMVNDEKKMSMDIDAKLIRNHLKSRLHCEIR</sequence>
<feature type="domain" description="VWFA" evidence="2">
    <location>
        <begin position="31"/>
        <end position="203"/>
    </location>
</feature>
<dbReference type="Gene3D" id="3.40.50.410">
    <property type="entry name" value="von Willebrand factor, type A domain"/>
    <property type="match status" value="2"/>
</dbReference>
<name>A0A0D8XRG6_DICVI</name>
<dbReference type="SUPFAM" id="SSF53300">
    <property type="entry name" value="vWA-like"/>
    <property type="match status" value="2"/>
</dbReference>
<dbReference type="AlphaFoldDB" id="A0A0D8XRG6"/>
<feature type="signal peptide" evidence="1">
    <location>
        <begin position="1"/>
        <end position="20"/>
    </location>
</feature>
<dbReference type="EMBL" id="KN716435">
    <property type="protein sequence ID" value="KJH44991.1"/>
    <property type="molecule type" value="Genomic_DNA"/>
</dbReference>
<keyword evidence="1" id="KW-0732">Signal</keyword>
<keyword evidence="4" id="KW-1185">Reference proteome</keyword>
<organism evidence="3 4">
    <name type="scientific">Dictyocaulus viviparus</name>
    <name type="common">Bovine lungworm</name>
    <dbReference type="NCBI Taxonomy" id="29172"/>
    <lineage>
        <taxon>Eukaryota</taxon>
        <taxon>Metazoa</taxon>
        <taxon>Ecdysozoa</taxon>
        <taxon>Nematoda</taxon>
        <taxon>Chromadorea</taxon>
        <taxon>Rhabditida</taxon>
        <taxon>Rhabditina</taxon>
        <taxon>Rhabditomorpha</taxon>
        <taxon>Strongyloidea</taxon>
        <taxon>Metastrongylidae</taxon>
        <taxon>Dictyocaulus</taxon>
    </lineage>
</organism>
<reference evidence="3 4" key="1">
    <citation type="submission" date="2013-11" db="EMBL/GenBank/DDBJ databases">
        <title>Draft genome of the bovine lungworm Dictyocaulus viviparus.</title>
        <authorList>
            <person name="Mitreva M."/>
        </authorList>
    </citation>
    <scope>NUCLEOTIDE SEQUENCE [LARGE SCALE GENOMIC DNA]</scope>
    <source>
        <strain evidence="3 4">HannoverDv2000</strain>
    </source>
</reference>